<dbReference type="PROSITE" id="PS00211">
    <property type="entry name" value="ABC_TRANSPORTER_1"/>
    <property type="match status" value="1"/>
</dbReference>
<evidence type="ECO:0000256" key="8">
    <source>
        <dbReference type="SAM" id="Phobius"/>
    </source>
</evidence>
<gene>
    <name evidence="11" type="primary">yheH_2</name>
    <name evidence="11" type="ORF">NCTC7582_04503</name>
</gene>
<protein>
    <submittedName>
        <fullName evidence="11">ABC transporter-like protein</fullName>
        <ecNumber evidence="11">3.6.3.-</ecNumber>
    </submittedName>
</protein>
<dbReference type="FunFam" id="3.40.50.300:FF:000287">
    <property type="entry name" value="Multidrug ABC transporter ATP-binding protein"/>
    <property type="match status" value="1"/>
</dbReference>
<dbReference type="InterPro" id="IPR027417">
    <property type="entry name" value="P-loop_NTPase"/>
</dbReference>
<dbReference type="Pfam" id="PF00005">
    <property type="entry name" value="ABC_tran"/>
    <property type="match status" value="1"/>
</dbReference>
<dbReference type="Gene3D" id="3.40.50.300">
    <property type="entry name" value="P-loop containing nucleotide triphosphate hydrolases"/>
    <property type="match status" value="1"/>
</dbReference>
<dbReference type="GO" id="GO:0016887">
    <property type="term" value="F:ATP hydrolysis activity"/>
    <property type="evidence" value="ECO:0007669"/>
    <property type="project" value="InterPro"/>
</dbReference>
<evidence type="ECO:0000256" key="4">
    <source>
        <dbReference type="ARBA" id="ARBA00022741"/>
    </source>
</evidence>
<sequence>MSTSQRLMRYAMYFKKPILLGLFFLTIAVFTELVGPFIAKHIIDNYMTIGHIEIKPITWLLIVYLLLAIATAILRYFMYIYLQIGANRVIQKLRKDVFEHIQTLPIQYFDNLPAGKIVARVTNDTEAVRNLYVQVLSNFVTSFISIFGVYIALFILNWKMAMLALTMIPIVYVWMILYRKFASKYNDVIRTKIADINAMINESIQGMTIIQAFRREQQMTKEFDDMNNEHYAYERKLLVLDSATSFNLVNTLRLIMFTVFIFYFGTRSFTATEVITAGTLYAFVDYLTKLFNPITNIVNQFSQLERSLIAGKRVFEVLDTNGEPVSEKSIPRYKGNVVFEDVSFAYKDNEYVLKNLSFEAHQGETIALVGHTGSGKSSIMNLLFRFYDPSKGKITIDGIDITSVPRQTMREHMGIVLQDPYLFTGTIASNVSLNNPRISHEKIEASLNAVGGERVLANLPNGYEEPVIEKGSTLSSGQRQLISFARALAFDPAILILDEATSNIDTETEEIIQHAMDVLKKGRTTFIIAHRLSTIKNADRILVLDRGKIVENGTHDELLALGGIYDKMYQMQANSLQQ</sequence>
<dbReference type="InterPro" id="IPR003593">
    <property type="entry name" value="AAA+_ATPase"/>
</dbReference>
<dbReference type="EMBL" id="UAQE01000004">
    <property type="protein sequence ID" value="SPU38541.1"/>
    <property type="molecule type" value="Genomic_DNA"/>
</dbReference>
<feature type="transmembrane region" description="Helical" evidence="8">
    <location>
        <begin position="161"/>
        <end position="178"/>
    </location>
</feature>
<dbReference type="SUPFAM" id="SSF52540">
    <property type="entry name" value="P-loop containing nucleoside triphosphate hydrolases"/>
    <property type="match status" value="1"/>
</dbReference>
<dbReference type="PROSITE" id="PS50893">
    <property type="entry name" value="ABC_TRANSPORTER_2"/>
    <property type="match status" value="1"/>
</dbReference>
<dbReference type="GO" id="GO:0005524">
    <property type="term" value="F:ATP binding"/>
    <property type="evidence" value="ECO:0007669"/>
    <property type="project" value="UniProtKB-KW"/>
</dbReference>
<dbReference type="InterPro" id="IPR011527">
    <property type="entry name" value="ABC1_TM_dom"/>
</dbReference>
<evidence type="ECO:0000259" key="9">
    <source>
        <dbReference type="PROSITE" id="PS50893"/>
    </source>
</evidence>
<dbReference type="SUPFAM" id="SSF90123">
    <property type="entry name" value="ABC transporter transmembrane region"/>
    <property type="match status" value="1"/>
</dbReference>
<dbReference type="EC" id="3.6.3.-" evidence="11"/>
<comment type="subcellular location">
    <subcellularLocation>
        <location evidence="1">Cell membrane</location>
        <topology evidence="1">Multi-pass membrane protein</topology>
    </subcellularLocation>
</comment>
<evidence type="ECO:0000259" key="10">
    <source>
        <dbReference type="PROSITE" id="PS50929"/>
    </source>
</evidence>
<keyword evidence="7 8" id="KW-0472">Membrane</keyword>
<dbReference type="PANTHER" id="PTHR43394">
    <property type="entry name" value="ATP-DEPENDENT PERMEASE MDL1, MITOCHONDRIAL"/>
    <property type="match status" value="1"/>
</dbReference>
<keyword evidence="5" id="KW-0067">ATP-binding</keyword>
<feature type="transmembrane region" description="Helical" evidence="8">
    <location>
        <begin position="58"/>
        <end position="82"/>
    </location>
</feature>
<evidence type="ECO:0000256" key="1">
    <source>
        <dbReference type="ARBA" id="ARBA00004651"/>
    </source>
</evidence>
<dbReference type="Pfam" id="PF00664">
    <property type="entry name" value="ABC_membrane"/>
    <property type="match status" value="1"/>
</dbReference>
<evidence type="ECO:0000256" key="6">
    <source>
        <dbReference type="ARBA" id="ARBA00022989"/>
    </source>
</evidence>
<keyword evidence="11" id="KW-0378">Hydrolase</keyword>
<keyword evidence="3 8" id="KW-0812">Transmembrane</keyword>
<dbReference type="PANTHER" id="PTHR43394:SF1">
    <property type="entry name" value="ATP-BINDING CASSETTE SUB-FAMILY B MEMBER 10, MITOCHONDRIAL"/>
    <property type="match status" value="1"/>
</dbReference>
<proteinExistence type="predicted"/>
<dbReference type="CDD" id="cd18544">
    <property type="entry name" value="ABC_6TM_TmrA_like"/>
    <property type="match status" value="1"/>
</dbReference>
<evidence type="ECO:0000313" key="12">
    <source>
        <dbReference type="Proteomes" id="UP000251431"/>
    </source>
</evidence>
<dbReference type="InterPro" id="IPR003439">
    <property type="entry name" value="ABC_transporter-like_ATP-bd"/>
</dbReference>
<keyword evidence="2" id="KW-0813">Transport</keyword>
<dbReference type="AlphaFoldDB" id="A0A2X1B9P6"/>
<dbReference type="InterPro" id="IPR036640">
    <property type="entry name" value="ABC1_TM_sf"/>
</dbReference>
<dbReference type="GO" id="GO:0015421">
    <property type="term" value="F:ABC-type oligopeptide transporter activity"/>
    <property type="evidence" value="ECO:0007669"/>
    <property type="project" value="TreeGrafter"/>
</dbReference>
<dbReference type="GO" id="GO:0005886">
    <property type="term" value="C:plasma membrane"/>
    <property type="evidence" value="ECO:0007669"/>
    <property type="project" value="UniProtKB-SubCell"/>
</dbReference>
<name>A0A2X1B9P6_9BACI</name>
<evidence type="ECO:0000313" key="11">
    <source>
        <dbReference type="EMBL" id="SPU38541.1"/>
    </source>
</evidence>
<accession>A0A2X1B9P6</accession>
<dbReference type="RefSeq" id="WP_112118449.1">
    <property type="nucleotide sequence ID" value="NZ_CP134502.1"/>
</dbReference>
<keyword evidence="4" id="KW-0547">Nucleotide-binding</keyword>
<feature type="domain" description="ABC transmembrane type-1" evidence="10">
    <location>
        <begin position="19"/>
        <end position="306"/>
    </location>
</feature>
<organism evidence="11 12">
    <name type="scientific">Lysinibacillus capsici</name>
    <dbReference type="NCBI Taxonomy" id="2115968"/>
    <lineage>
        <taxon>Bacteria</taxon>
        <taxon>Bacillati</taxon>
        <taxon>Bacillota</taxon>
        <taxon>Bacilli</taxon>
        <taxon>Bacillales</taxon>
        <taxon>Bacillaceae</taxon>
        <taxon>Lysinibacillus</taxon>
    </lineage>
</organism>
<dbReference type="InterPro" id="IPR039421">
    <property type="entry name" value="Type_1_exporter"/>
</dbReference>
<dbReference type="InterPro" id="IPR017871">
    <property type="entry name" value="ABC_transporter-like_CS"/>
</dbReference>
<evidence type="ECO:0000256" key="5">
    <source>
        <dbReference type="ARBA" id="ARBA00022840"/>
    </source>
</evidence>
<dbReference type="PROSITE" id="PS50929">
    <property type="entry name" value="ABC_TM1F"/>
    <property type="match status" value="1"/>
</dbReference>
<dbReference type="CDD" id="cd03254">
    <property type="entry name" value="ABCC_Glucan_exporter_like"/>
    <property type="match status" value="1"/>
</dbReference>
<evidence type="ECO:0000256" key="7">
    <source>
        <dbReference type="ARBA" id="ARBA00023136"/>
    </source>
</evidence>
<dbReference type="SMART" id="SM00382">
    <property type="entry name" value="AAA"/>
    <property type="match status" value="1"/>
</dbReference>
<dbReference type="Proteomes" id="UP000251431">
    <property type="component" value="Unassembled WGS sequence"/>
</dbReference>
<feature type="domain" description="ABC transporter" evidence="9">
    <location>
        <begin position="337"/>
        <end position="571"/>
    </location>
</feature>
<dbReference type="STRING" id="1421.A2J09_09170"/>
<keyword evidence="6 8" id="KW-1133">Transmembrane helix</keyword>
<dbReference type="Gene3D" id="1.20.1560.10">
    <property type="entry name" value="ABC transporter type 1, transmembrane domain"/>
    <property type="match status" value="1"/>
</dbReference>
<reference evidence="11 12" key="1">
    <citation type="submission" date="2018-06" db="EMBL/GenBank/DDBJ databases">
        <authorList>
            <consortium name="Pathogen Informatics"/>
            <person name="Doyle S."/>
        </authorList>
    </citation>
    <scope>NUCLEOTIDE SEQUENCE [LARGE SCALE GENOMIC DNA]</scope>
    <source>
        <strain evidence="11 12">NCTC7582</strain>
    </source>
</reference>
<evidence type="ECO:0000256" key="2">
    <source>
        <dbReference type="ARBA" id="ARBA00022448"/>
    </source>
</evidence>
<feature type="transmembrane region" description="Helical" evidence="8">
    <location>
        <begin position="135"/>
        <end position="155"/>
    </location>
</feature>
<evidence type="ECO:0000256" key="3">
    <source>
        <dbReference type="ARBA" id="ARBA00022692"/>
    </source>
</evidence>